<proteinExistence type="predicted"/>
<gene>
    <name evidence="4" type="ORF">J437_LFUL006318</name>
</gene>
<protein>
    <recommendedName>
        <fullName evidence="6">Pro-resilin</fullName>
    </recommendedName>
</protein>
<evidence type="ECO:0008006" key="6">
    <source>
        <dbReference type="Google" id="ProtNLM"/>
    </source>
</evidence>
<accession>A0A8K0K0U6</accession>
<evidence type="ECO:0000256" key="3">
    <source>
        <dbReference type="SAM" id="MobiDB-lite"/>
    </source>
</evidence>
<dbReference type="PANTHER" id="PTHR12236">
    <property type="entry name" value="STRUCTURAL CONTITUENT OF CUTICLE"/>
    <property type="match status" value="1"/>
</dbReference>
<evidence type="ECO:0000313" key="4">
    <source>
        <dbReference type="EMBL" id="KAG8226217.1"/>
    </source>
</evidence>
<dbReference type="InterPro" id="IPR031311">
    <property type="entry name" value="CHIT_BIND_RR_consensus"/>
</dbReference>
<dbReference type="Proteomes" id="UP000792457">
    <property type="component" value="Unassembled WGS sequence"/>
</dbReference>
<dbReference type="PROSITE" id="PS00233">
    <property type="entry name" value="CHIT_BIND_RR_1"/>
    <property type="match status" value="1"/>
</dbReference>
<dbReference type="PROSITE" id="PS51155">
    <property type="entry name" value="CHIT_BIND_RR_2"/>
    <property type="match status" value="1"/>
</dbReference>
<dbReference type="GO" id="GO:0031012">
    <property type="term" value="C:extracellular matrix"/>
    <property type="evidence" value="ECO:0007669"/>
    <property type="project" value="TreeGrafter"/>
</dbReference>
<evidence type="ECO:0000313" key="5">
    <source>
        <dbReference type="Proteomes" id="UP000792457"/>
    </source>
</evidence>
<feature type="compositionally biased region" description="Gly residues" evidence="3">
    <location>
        <begin position="167"/>
        <end position="176"/>
    </location>
</feature>
<comment type="caution">
    <text evidence="4">The sequence shown here is derived from an EMBL/GenBank/DDBJ whole genome shotgun (WGS) entry which is preliminary data.</text>
</comment>
<keyword evidence="5" id="KW-1185">Reference proteome</keyword>
<reference evidence="4" key="2">
    <citation type="submission" date="2017-10" db="EMBL/GenBank/DDBJ databases">
        <title>Ladona fulva Genome sequencing and assembly.</title>
        <authorList>
            <person name="Murali S."/>
            <person name="Richards S."/>
            <person name="Bandaranaike D."/>
            <person name="Bellair M."/>
            <person name="Blankenburg K."/>
            <person name="Chao H."/>
            <person name="Dinh H."/>
            <person name="Doddapaneni H."/>
            <person name="Dugan-Rocha S."/>
            <person name="Elkadiri S."/>
            <person name="Gnanaolivu R."/>
            <person name="Hernandez B."/>
            <person name="Skinner E."/>
            <person name="Javaid M."/>
            <person name="Lee S."/>
            <person name="Li M."/>
            <person name="Ming W."/>
            <person name="Munidasa M."/>
            <person name="Muniz J."/>
            <person name="Nguyen L."/>
            <person name="Hughes D."/>
            <person name="Osuji N."/>
            <person name="Pu L.-L."/>
            <person name="Puazo M."/>
            <person name="Qu C."/>
            <person name="Quiroz J."/>
            <person name="Raj R."/>
            <person name="Weissenberger G."/>
            <person name="Xin Y."/>
            <person name="Zou X."/>
            <person name="Han Y."/>
            <person name="Worley K."/>
            <person name="Muzny D."/>
            <person name="Gibbs R."/>
        </authorList>
    </citation>
    <scope>NUCLEOTIDE SEQUENCE</scope>
    <source>
        <strain evidence="4">Sampled in the wild</strain>
    </source>
</reference>
<dbReference type="Pfam" id="PF00379">
    <property type="entry name" value="Chitin_bind_4"/>
    <property type="match status" value="1"/>
</dbReference>
<dbReference type="AlphaFoldDB" id="A0A8K0K0U6"/>
<evidence type="ECO:0000256" key="1">
    <source>
        <dbReference type="ARBA" id="ARBA00022460"/>
    </source>
</evidence>
<evidence type="ECO:0000256" key="2">
    <source>
        <dbReference type="PROSITE-ProRule" id="PRU00497"/>
    </source>
</evidence>
<feature type="region of interest" description="Disordered" evidence="3">
    <location>
        <begin position="157"/>
        <end position="176"/>
    </location>
</feature>
<organism evidence="4 5">
    <name type="scientific">Ladona fulva</name>
    <name type="common">Scarce chaser dragonfly</name>
    <name type="synonym">Libellula fulva</name>
    <dbReference type="NCBI Taxonomy" id="123851"/>
    <lineage>
        <taxon>Eukaryota</taxon>
        <taxon>Metazoa</taxon>
        <taxon>Ecdysozoa</taxon>
        <taxon>Arthropoda</taxon>
        <taxon>Hexapoda</taxon>
        <taxon>Insecta</taxon>
        <taxon>Pterygota</taxon>
        <taxon>Palaeoptera</taxon>
        <taxon>Odonata</taxon>
        <taxon>Epiprocta</taxon>
        <taxon>Anisoptera</taxon>
        <taxon>Libelluloidea</taxon>
        <taxon>Libellulidae</taxon>
        <taxon>Ladona</taxon>
    </lineage>
</organism>
<keyword evidence="1 2" id="KW-0193">Cuticle</keyword>
<dbReference type="GO" id="GO:0005615">
    <property type="term" value="C:extracellular space"/>
    <property type="evidence" value="ECO:0007669"/>
    <property type="project" value="TreeGrafter"/>
</dbReference>
<sequence>MGTVTLTEMDTAMAMGIPMVTDMSTVTDIVTVTVTVTDTATVTVTETDTATEMETDMSTAMVMLMVMDTTTEMATDTPMYGPPGFQNGAPIGATEDPLAEPASYQFSYKVEDEEAGLNFGHEEAREGDEATGEYFVLLPDGRTLRVTYVANNDGYQPEITYEEPKNGGNGNGNGSY</sequence>
<dbReference type="OrthoDB" id="6425109at2759"/>
<reference evidence="4" key="1">
    <citation type="submission" date="2013-04" db="EMBL/GenBank/DDBJ databases">
        <authorList>
            <person name="Qu J."/>
            <person name="Murali S.C."/>
            <person name="Bandaranaike D."/>
            <person name="Bellair M."/>
            <person name="Blankenburg K."/>
            <person name="Chao H."/>
            <person name="Dinh H."/>
            <person name="Doddapaneni H."/>
            <person name="Downs B."/>
            <person name="Dugan-Rocha S."/>
            <person name="Elkadiri S."/>
            <person name="Gnanaolivu R.D."/>
            <person name="Hernandez B."/>
            <person name="Javaid M."/>
            <person name="Jayaseelan J.C."/>
            <person name="Lee S."/>
            <person name="Li M."/>
            <person name="Ming W."/>
            <person name="Munidasa M."/>
            <person name="Muniz J."/>
            <person name="Nguyen L."/>
            <person name="Ongeri F."/>
            <person name="Osuji N."/>
            <person name="Pu L.-L."/>
            <person name="Puazo M."/>
            <person name="Qu C."/>
            <person name="Quiroz J."/>
            <person name="Raj R."/>
            <person name="Weissenberger G."/>
            <person name="Xin Y."/>
            <person name="Zou X."/>
            <person name="Han Y."/>
            <person name="Richards S."/>
            <person name="Worley K."/>
            <person name="Muzny D."/>
            <person name="Gibbs R."/>
        </authorList>
    </citation>
    <scope>NUCLEOTIDE SEQUENCE</scope>
    <source>
        <strain evidence="4">Sampled in the wild</strain>
    </source>
</reference>
<name>A0A8K0K0U6_LADFU</name>
<dbReference type="InterPro" id="IPR000618">
    <property type="entry name" value="Insect_cuticle"/>
</dbReference>
<dbReference type="InterPro" id="IPR051217">
    <property type="entry name" value="Insect_Cuticle_Struc_Prot"/>
</dbReference>
<dbReference type="GO" id="GO:0042302">
    <property type="term" value="F:structural constituent of cuticle"/>
    <property type="evidence" value="ECO:0007669"/>
    <property type="project" value="UniProtKB-UniRule"/>
</dbReference>
<dbReference type="PANTHER" id="PTHR12236:SF79">
    <property type="entry name" value="CUTICULAR PROTEIN 50CB-RELATED"/>
    <property type="match status" value="1"/>
</dbReference>
<dbReference type="EMBL" id="KZ308272">
    <property type="protein sequence ID" value="KAG8226217.1"/>
    <property type="molecule type" value="Genomic_DNA"/>
</dbReference>